<name>A0A2S8IP09_RHOOP</name>
<dbReference type="EMBL" id="PUIO01000063">
    <property type="protein sequence ID" value="PQP16518.1"/>
    <property type="molecule type" value="Genomic_DNA"/>
</dbReference>
<accession>A0A2S8IP09</accession>
<protein>
    <submittedName>
        <fullName evidence="1">Uncharacterized protein</fullName>
    </submittedName>
</protein>
<evidence type="ECO:0000313" key="1">
    <source>
        <dbReference type="EMBL" id="PQP16518.1"/>
    </source>
</evidence>
<reference evidence="2" key="1">
    <citation type="submission" date="2018-02" db="EMBL/GenBank/DDBJ databases">
        <title>Draft genome sequencing of Rhodococcus opacus KU647198.</title>
        <authorList>
            <person name="Zheng B.-X."/>
        </authorList>
    </citation>
    <scope>NUCLEOTIDE SEQUENCE [LARGE SCALE GENOMIC DNA]</scope>
    <source>
        <strain evidence="2">04-OD7</strain>
    </source>
</reference>
<sequence length="90" mass="9781">MRLASLCIDRDVDRLIDVFRNVSLHQPQPVETAMGIQLTALLIQFDAACTASADLADVNIRMRVSFAGAGVWSETTSIERDPPSTAEPHG</sequence>
<gene>
    <name evidence="1" type="ORF">C5613_36120</name>
</gene>
<proteinExistence type="predicted"/>
<evidence type="ECO:0000313" key="2">
    <source>
        <dbReference type="Proteomes" id="UP000239290"/>
    </source>
</evidence>
<organism evidence="1 2">
    <name type="scientific">Rhodococcus opacus</name>
    <name type="common">Nocardia opaca</name>
    <dbReference type="NCBI Taxonomy" id="37919"/>
    <lineage>
        <taxon>Bacteria</taxon>
        <taxon>Bacillati</taxon>
        <taxon>Actinomycetota</taxon>
        <taxon>Actinomycetes</taxon>
        <taxon>Mycobacteriales</taxon>
        <taxon>Nocardiaceae</taxon>
        <taxon>Rhodococcus</taxon>
    </lineage>
</organism>
<comment type="caution">
    <text evidence="1">The sequence shown here is derived from an EMBL/GenBank/DDBJ whole genome shotgun (WGS) entry which is preliminary data.</text>
</comment>
<dbReference type="AlphaFoldDB" id="A0A2S8IP09"/>
<dbReference type="Proteomes" id="UP000239290">
    <property type="component" value="Unassembled WGS sequence"/>
</dbReference>